<dbReference type="Proteomes" id="UP001596432">
    <property type="component" value="Unassembled WGS sequence"/>
</dbReference>
<evidence type="ECO:0000313" key="1">
    <source>
        <dbReference type="EMBL" id="MFC7139203.1"/>
    </source>
</evidence>
<dbReference type="EMBL" id="JBHTAS010000001">
    <property type="protein sequence ID" value="MFC7139203.1"/>
    <property type="molecule type" value="Genomic_DNA"/>
</dbReference>
<protein>
    <recommendedName>
        <fullName evidence="3">Small CPxCG-related zinc finger protein</fullName>
    </recommendedName>
</protein>
<gene>
    <name evidence="1" type="ORF">ACFQMA_05045</name>
</gene>
<organism evidence="1 2">
    <name type="scientific">Halosimplex aquaticum</name>
    <dbReference type="NCBI Taxonomy" id="3026162"/>
    <lineage>
        <taxon>Archaea</taxon>
        <taxon>Methanobacteriati</taxon>
        <taxon>Methanobacteriota</taxon>
        <taxon>Stenosarchaea group</taxon>
        <taxon>Halobacteria</taxon>
        <taxon>Halobacteriales</taxon>
        <taxon>Haloarculaceae</taxon>
        <taxon>Halosimplex</taxon>
    </lineage>
</organism>
<name>A0ABD5XVM2_9EURY</name>
<proteinExistence type="predicted"/>
<comment type="caution">
    <text evidence="1">The sequence shown here is derived from an EMBL/GenBank/DDBJ whole genome shotgun (WGS) entry which is preliminary data.</text>
</comment>
<dbReference type="RefSeq" id="WP_274324801.1">
    <property type="nucleotide sequence ID" value="NZ_CP118158.1"/>
</dbReference>
<evidence type="ECO:0000313" key="2">
    <source>
        <dbReference type="Proteomes" id="UP001596432"/>
    </source>
</evidence>
<reference evidence="1 2" key="1">
    <citation type="journal article" date="2019" name="Int. J. Syst. Evol. Microbiol.">
        <title>The Global Catalogue of Microorganisms (GCM) 10K type strain sequencing project: providing services to taxonomists for standard genome sequencing and annotation.</title>
        <authorList>
            <consortium name="The Broad Institute Genomics Platform"/>
            <consortium name="The Broad Institute Genome Sequencing Center for Infectious Disease"/>
            <person name="Wu L."/>
            <person name="Ma J."/>
        </authorList>
    </citation>
    <scope>NUCLEOTIDE SEQUENCE [LARGE SCALE GENOMIC DNA]</scope>
    <source>
        <strain evidence="1 2">XZYJT29</strain>
    </source>
</reference>
<sequence length="40" mass="4051">MPGDPIQCPVCGWTGQPNDLAAGEGRGACPVCDESIPDHG</sequence>
<dbReference type="GeneID" id="78819455"/>
<accession>A0ABD5XVM2</accession>
<dbReference type="AlphaFoldDB" id="A0ABD5XVM2"/>
<keyword evidence="2" id="KW-1185">Reference proteome</keyword>
<evidence type="ECO:0008006" key="3">
    <source>
        <dbReference type="Google" id="ProtNLM"/>
    </source>
</evidence>